<dbReference type="EMBL" id="SSWX01000030">
    <property type="protein sequence ID" value="THJ30941.1"/>
    <property type="molecule type" value="Genomic_DNA"/>
</dbReference>
<organism evidence="1 2">
    <name type="scientific">Lampropedia aestuarii</name>
    <dbReference type="NCBI Taxonomy" id="2562762"/>
    <lineage>
        <taxon>Bacteria</taxon>
        <taxon>Pseudomonadati</taxon>
        <taxon>Pseudomonadota</taxon>
        <taxon>Betaproteobacteria</taxon>
        <taxon>Burkholderiales</taxon>
        <taxon>Comamonadaceae</taxon>
        <taxon>Lampropedia</taxon>
    </lineage>
</organism>
<evidence type="ECO:0008006" key="3">
    <source>
        <dbReference type="Google" id="ProtNLM"/>
    </source>
</evidence>
<dbReference type="AlphaFoldDB" id="A0A4S5BJW5"/>
<dbReference type="RefSeq" id="WP_136407753.1">
    <property type="nucleotide sequence ID" value="NZ_SSWX01000030.1"/>
</dbReference>
<evidence type="ECO:0000313" key="2">
    <source>
        <dbReference type="Proteomes" id="UP000306236"/>
    </source>
</evidence>
<evidence type="ECO:0000313" key="1">
    <source>
        <dbReference type="EMBL" id="THJ30941.1"/>
    </source>
</evidence>
<sequence>MNKFTPLVEIIDGEPLASTLVIAKGMKAQHASTIKLVRRYQARLERFGLVRFEIQPRSPGKHGGGDAEYAYLNERQSAFVISLMRNSNSVVDFKENLIYEFFRMRDALSQRTHNLWQQLQAAIAEEVESKVKATFGSRLMLDRKREKPLLEGRIMKLENEIQPTLPLH</sequence>
<dbReference type="Proteomes" id="UP000306236">
    <property type="component" value="Unassembled WGS sequence"/>
</dbReference>
<dbReference type="InterPro" id="IPR014054">
    <property type="entry name" value="Phage_regulatory_Rha"/>
</dbReference>
<dbReference type="Pfam" id="PF09669">
    <property type="entry name" value="Phage_pRha"/>
    <property type="match status" value="1"/>
</dbReference>
<proteinExistence type="predicted"/>
<dbReference type="OrthoDB" id="2233792at2"/>
<name>A0A4S5BJW5_9BURK</name>
<gene>
    <name evidence="1" type="ORF">E8K88_16375</name>
</gene>
<reference evidence="1 2" key="1">
    <citation type="submission" date="2019-04" db="EMBL/GenBank/DDBJ databases">
        <title>Lampropedia sp YIM MLB12 draf genome.</title>
        <authorList>
            <person name="Wang Y.-X."/>
        </authorList>
    </citation>
    <scope>NUCLEOTIDE SEQUENCE [LARGE SCALE GENOMIC DNA]</scope>
    <source>
        <strain evidence="1 2">YIM MLB12</strain>
    </source>
</reference>
<protein>
    <recommendedName>
        <fullName evidence="3">Rha family transcriptional regulator</fullName>
    </recommendedName>
</protein>
<comment type="caution">
    <text evidence="1">The sequence shown here is derived from an EMBL/GenBank/DDBJ whole genome shotgun (WGS) entry which is preliminary data.</text>
</comment>
<accession>A0A4S5BJW5</accession>
<keyword evidence="2" id="KW-1185">Reference proteome</keyword>